<accession>A0A182NBT8</accession>
<evidence type="ECO:0000313" key="1">
    <source>
        <dbReference type="EnsemblMetazoa" id="ADIR005118-PA"/>
    </source>
</evidence>
<dbReference type="EnsemblMetazoa" id="ADIR005118-RA">
    <property type="protein sequence ID" value="ADIR005118-PA"/>
    <property type="gene ID" value="ADIR005118"/>
</dbReference>
<keyword evidence="2" id="KW-1185">Reference proteome</keyword>
<reference evidence="2" key="1">
    <citation type="submission" date="2013-03" db="EMBL/GenBank/DDBJ databases">
        <title>The Genome Sequence of Anopheles dirus WRAIR2.</title>
        <authorList>
            <consortium name="The Broad Institute Genomics Platform"/>
            <person name="Neafsey D.E."/>
            <person name="Walton C."/>
            <person name="Walker B."/>
            <person name="Young S.K."/>
            <person name="Zeng Q."/>
            <person name="Gargeya S."/>
            <person name="Fitzgerald M."/>
            <person name="Haas B."/>
            <person name="Abouelleil A."/>
            <person name="Allen A.W."/>
            <person name="Alvarado L."/>
            <person name="Arachchi H.M."/>
            <person name="Berlin A.M."/>
            <person name="Chapman S.B."/>
            <person name="Gainer-Dewar J."/>
            <person name="Goldberg J."/>
            <person name="Griggs A."/>
            <person name="Gujja S."/>
            <person name="Hansen M."/>
            <person name="Howarth C."/>
            <person name="Imamovic A."/>
            <person name="Ireland A."/>
            <person name="Larimer J."/>
            <person name="McCowan C."/>
            <person name="Murphy C."/>
            <person name="Pearson M."/>
            <person name="Poon T.W."/>
            <person name="Priest M."/>
            <person name="Roberts A."/>
            <person name="Saif S."/>
            <person name="Shea T."/>
            <person name="Sisk P."/>
            <person name="Sykes S."/>
            <person name="Wortman J."/>
            <person name="Nusbaum C."/>
            <person name="Birren B."/>
        </authorList>
    </citation>
    <scope>NUCLEOTIDE SEQUENCE [LARGE SCALE GENOMIC DNA]</scope>
    <source>
        <strain evidence="2">WRAIR2</strain>
    </source>
</reference>
<protein>
    <submittedName>
        <fullName evidence="1">Uncharacterized protein</fullName>
    </submittedName>
</protein>
<evidence type="ECO:0000313" key="2">
    <source>
        <dbReference type="Proteomes" id="UP000075884"/>
    </source>
</evidence>
<dbReference type="VEuPathDB" id="VectorBase:ADIR005118"/>
<sequence>MLLIRWLSSMGQVHPLSSFGSSNDWSRWMNCSPLRIADTSTPFQTDSRITSRDRRFNVNSSNIGLPLMHRTARQVPYRFHEQCATVLQEREHQVRFHALIVRLLQHVFHDGVQVVTAHGRHAVNGTLKQIVLFQRVHPLIPQQRVQFIKVPLHAGVYGFFERLQRKCLRERGELFEQWQRFQGGRLIAVFAHERTLHHFAQLFVYRIVHQLLVQLVQDTVQLLPDRRYRATFAQHHQGKDFLALEANRSSSLMSSSSSDGGAQSGLVVVASRHFSICALPVTTATMYSGVPGSNNASSSTVSPRATVAHGGVMQDVPSAAIDLLAEGTCRFPFAGKLHQRFQIACLNRRQQICVAHSGRVVKRGLQKAKLEVKRAAEPVLP</sequence>
<name>A0A182NBT8_9DIPT</name>
<proteinExistence type="predicted"/>
<dbReference type="AlphaFoldDB" id="A0A182NBT8"/>
<reference evidence="1" key="2">
    <citation type="submission" date="2020-05" db="UniProtKB">
        <authorList>
            <consortium name="EnsemblMetazoa"/>
        </authorList>
    </citation>
    <scope>IDENTIFICATION</scope>
    <source>
        <strain evidence="1">WRAIR2</strain>
    </source>
</reference>
<organism evidence="1 2">
    <name type="scientific">Anopheles dirus</name>
    <dbReference type="NCBI Taxonomy" id="7168"/>
    <lineage>
        <taxon>Eukaryota</taxon>
        <taxon>Metazoa</taxon>
        <taxon>Ecdysozoa</taxon>
        <taxon>Arthropoda</taxon>
        <taxon>Hexapoda</taxon>
        <taxon>Insecta</taxon>
        <taxon>Pterygota</taxon>
        <taxon>Neoptera</taxon>
        <taxon>Endopterygota</taxon>
        <taxon>Diptera</taxon>
        <taxon>Nematocera</taxon>
        <taxon>Culicoidea</taxon>
        <taxon>Culicidae</taxon>
        <taxon>Anophelinae</taxon>
        <taxon>Anopheles</taxon>
    </lineage>
</organism>
<dbReference type="Proteomes" id="UP000075884">
    <property type="component" value="Unassembled WGS sequence"/>
</dbReference>